<dbReference type="PANTHER" id="PTHR15160:SF1">
    <property type="entry name" value="VON HIPPEL-LINDAU DISEASE TUMOR SUPPRESSOR"/>
    <property type="match status" value="1"/>
</dbReference>
<dbReference type="AlphaFoldDB" id="A0A7C1BFH7"/>
<accession>A0A7C1BFH7</accession>
<dbReference type="PANTHER" id="PTHR15160">
    <property type="entry name" value="VON HIPPEL-LINDAU PROTEIN"/>
    <property type="match status" value="1"/>
</dbReference>
<dbReference type="SUPFAM" id="SSF103256">
    <property type="entry name" value="Hypothetical protein TM0160"/>
    <property type="match status" value="1"/>
</dbReference>
<dbReference type="Gene3D" id="3.10.690.10">
    <property type="entry name" value="Bifunctional nuclease domain"/>
    <property type="match status" value="1"/>
</dbReference>
<dbReference type="Proteomes" id="UP000885931">
    <property type="component" value="Unassembled WGS sequence"/>
</dbReference>
<name>A0A7C1BFH7_UNCW3</name>
<protein>
    <submittedName>
        <fullName evidence="2">Bifunctional nuclease family protein</fullName>
    </submittedName>
</protein>
<feature type="domain" description="BFN" evidence="1">
    <location>
        <begin position="7"/>
        <end position="138"/>
    </location>
</feature>
<sequence length="140" mass="15673">MEQVPEIVRVEVLRVVFDESLEAPVVILKEVDGDRILPIWIGHPEATAIVYALEEIDIERPLTHDLLKTVIETFGGKVEKIVVNKLVSNTFYARIIVRKDSTLFSIDARPSDSIALALRTGAPIYVAEEVMERSSARGNF</sequence>
<proteinExistence type="predicted"/>
<dbReference type="InterPro" id="IPR036104">
    <property type="entry name" value="BFN_sf"/>
</dbReference>
<dbReference type="GO" id="GO:0004518">
    <property type="term" value="F:nuclease activity"/>
    <property type="evidence" value="ECO:0007669"/>
    <property type="project" value="InterPro"/>
</dbReference>
<organism evidence="2">
    <name type="scientific">candidate division WOR-3 bacterium</name>
    <dbReference type="NCBI Taxonomy" id="2052148"/>
    <lineage>
        <taxon>Bacteria</taxon>
        <taxon>Bacteria division WOR-3</taxon>
    </lineage>
</organism>
<evidence type="ECO:0000313" key="2">
    <source>
        <dbReference type="EMBL" id="HDM89828.1"/>
    </source>
</evidence>
<dbReference type="EMBL" id="DRBW01000048">
    <property type="protein sequence ID" value="HDM89828.1"/>
    <property type="molecule type" value="Genomic_DNA"/>
</dbReference>
<reference evidence="2" key="1">
    <citation type="journal article" date="2020" name="mSystems">
        <title>Genome- and Community-Level Interaction Insights into Carbon Utilization and Element Cycling Functions of Hydrothermarchaeota in Hydrothermal Sediment.</title>
        <authorList>
            <person name="Zhou Z."/>
            <person name="Liu Y."/>
            <person name="Xu W."/>
            <person name="Pan J."/>
            <person name="Luo Z.H."/>
            <person name="Li M."/>
        </authorList>
    </citation>
    <scope>NUCLEOTIDE SEQUENCE [LARGE SCALE GENOMIC DNA]</scope>
    <source>
        <strain evidence="2">HyVt-237</strain>
    </source>
</reference>
<dbReference type="InterPro" id="IPR003729">
    <property type="entry name" value="Bi_nuclease_dom"/>
</dbReference>
<comment type="caution">
    <text evidence="2">The sequence shown here is derived from an EMBL/GenBank/DDBJ whole genome shotgun (WGS) entry which is preliminary data.</text>
</comment>
<dbReference type="PROSITE" id="PS51658">
    <property type="entry name" value="BFN"/>
    <property type="match status" value="1"/>
</dbReference>
<evidence type="ECO:0000259" key="1">
    <source>
        <dbReference type="PROSITE" id="PS51658"/>
    </source>
</evidence>
<dbReference type="Pfam" id="PF02577">
    <property type="entry name" value="BFN_dom"/>
    <property type="match status" value="1"/>
</dbReference>
<gene>
    <name evidence="2" type="ORF">ENG67_01295</name>
</gene>